<dbReference type="Proteomes" id="UP000032025">
    <property type="component" value="Unassembled WGS sequence"/>
</dbReference>
<sequence length="123" mass="14006">MSDLYWLTDDQMERLRPFFPKSHGKPRVDDRRVLSGIVFVNRNGLRWRDAPKDYGPHKTLYNRWKRWGEAGVFTRMMEGLAAADAEPKTVMIDATYLKVHRTASSLRVKKGISAASSGAPRAA</sequence>
<organism evidence="2 3">
    <name type="scientific">Sphingomonas paucimobilis NBRC 13935</name>
    <dbReference type="NCBI Taxonomy" id="1219050"/>
    <lineage>
        <taxon>Bacteria</taxon>
        <taxon>Pseudomonadati</taxon>
        <taxon>Pseudomonadota</taxon>
        <taxon>Alphaproteobacteria</taxon>
        <taxon>Sphingomonadales</taxon>
        <taxon>Sphingomonadaceae</taxon>
        <taxon>Sphingomonas</taxon>
    </lineage>
</organism>
<keyword evidence="3" id="KW-1185">Reference proteome</keyword>
<proteinExistence type="predicted"/>
<evidence type="ECO:0000313" key="2">
    <source>
        <dbReference type="EMBL" id="GAN12356.1"/>
    </source>
</evidence>
<gene>
    <name evidence="2" type="ORF">SP6_07_01420</name>
</gene>
<dbReference type="NCBIfam" id="NF033580">
    <property type="entry name" value="transpos_IS5_3"/>
    <property type="match status" value="1"/>
</dbReference>
<protein>
    <submittedName>
        <fullName evidence="2">DNA, contig: SP607</fullName>
    </submittedName>
</protein>
<dbReference type="InterPro" id="IPR052909">
    <property type="entry name" value="Transposase_6_like"/>
</dbReference>
<reference evidence="2 3" key="1">
    <citation type="submission" date="2014-08" db="EMBL/GenBank/DDBJ databases">
        <title>Whole genome shotgun sequence of Sphingomonas paucimobilis NBRC 13935.</title>
        <authorList>
            <person name="Hosoyama A."/>
            <person name="Hashimoto M."/>
            <person name="Hosoyama Y."/>
            <person name="Noguchi M."/>
            <person name="Uohara A."/>
            <person name="Ohji S."/>
            <person name="Katano-Makiyama Y."/>
            <person name="Ichikawa N."/>
            <person name="Kimura A."/>
            <person name="Yamazoe A."/>
            <person name="Fujita N."/>
        </authorList>
    </citation>
    <scope>NUCLEOTIDE SEQUENCE [LARGE SCALE GENOMIC DNA]</scope>
    <source>
        <strain evidence="2 3">NBRC 13935</strain>
    </source>
</reference>
<evidence type="ECO:0000259" key="1">
    <source>
        <dbReference type="Pfam" id="PF13340"/>
    </source>
</evidence>
<comment type="caution">
    <text evidence="2">The sequence shown here is derived from an EMBL/GenBank/DDBJ whole genome shotgun (WGS) entry which is preliminary data.</text>
</comment>
<feature type="domain" description="Insertion element IS402-like" evidence="1">
    <location>
        <begin position="7"/>
        <end position="77"/>
    </location>
</feature>
<dbReference type="PANTHER" id="PTHR46637">
    <property type="entry name" value="TIS1421-TRANSPOSASE PROTEIN A"/>
    <property type="match status" value="1"/>
</dbReference>
<dbReference type="PANTHER" id="PTHR46637:SF1">
    <property type="entry name" value="BLL5188 PROTEIN"/>
    <property type="match status" value="1"/>
</dbReference>
<dbReference type="EMBL" id="BBJS01000007">
    <property type="protein sequence ID" value="GAN12356.1"/>
    <property type="molecule type" value="Genomic_DNA"/>
</dbReference>
<name>A0A0C9MNU2_SPHPI</name>
<evidence type="ECO:0000313" key="3">
    <source>
        <dbReference type="Proteomes" id="UP000032025"/>
    </source>
</evidence>
<dbReference type="InterPro" id="IPR025161">
    <property type="entry name" value="IS402-like_dom"/>
</dbReference>
<accession>A0A0C9MNU2</accession>
<dbReference type="AlphaFoldDB" id="A0A0C9MNU2"/>
<dbReference type="Pfam" id="PF13340">
    <property type="entry name" value="DUF4096"/>
    <property type="match status" value="1"/>
</dbReference>